<keyword evidence="7 25" id="KW-0479">Metal-binding</keyword>
<evidence type="ECO:0000256" key="5">
    <source>
        <dbReference type="ARBA" id="ARBA00022553"/>
    </source>
</evidence>
<evidence type="ECO:0000256" key="22">
    <source>
        <dbReference type="PROSITE-ProRule" id="PRU00023"/>
    </source>
</evidence>
<dbReference type="InterPro" id="IPR045258">
    <property type="entry name" value="ACAP1/2/3-like"/>
</dbReference>
<evidence type="ECO:0000256" key="9">
    <source>
        <dbReference type="ARBA" id="ARBA00022741"/>
    </source>
</evidence>
<feature type="compositionally biased region" description="Low complexity" evidence="26">
    <location>
        <begin position="1711"/>
        <end position="1727"/>
    </location>
</feature>
<evidence type="ECO:0000256" key="17">
    <source>
        <dbReference type="ARBA" id="ARBA00023163"/>
    </source>
</evidence>
<dbReference type="SMART" id="SM00220">
    <property type="entry name" value="S_TKc"/>
    <property type="match status" value="1"/>
</dbReference>
<dbReference type="PROSITE" id="PS50115">
    <property type="entry name" value="ARFGAP"/>
    <property type="match status" value="1"/>
</dbReference>
<dbReference type="PROSITE" id="PS50003">
    <property type="entry name" value="PH_DOMAIN"/>
    <property type="match status" value="1"/>
</dbReference>
<evidence type="ECO:0000256" key="11">
    <source>
        <dbReference type="ARBA" id="ARBA00022777"/>
    </source>
</evidence>
<feature type="domain" description="Protein kinase" evidence="29">
    <location>
        <begin position="982"/>
        <end position="1309"/>
    </location>
</feature>
<dbReference type="InterPro" id="IPR017441">
    <property type="entry name" value="Protein_kinase_ATP_BS"/>
</dbReference>
<dbReference type="InterPro" id="IPR008271">
    <property type="entry name" value="Ser/Thr_kinase_AS"/>
</dbReference>
<dbReference type="Gene3D" id="1.20.1270.60">
    <property type="entry name" value="Arfaptin homology (AH) domain/BAR domain"/>
    <property type="match status" value="1"/>
</dbReference>
<feature type="compositionally biased region" description="Polar residues" evidence="26">
    <location>
        <begin position="1738"/>
        <end position="1753"/>
    </location>
</feature>
<keyword evidence="3" id="KW-1017">Isopeptide bond</keyword>
<dbReference type="SMART" id="SM00248">
    <property type="entry name" value="ANK"/>
    <property type="match status" value="3"/>
</dbReference>
<dbReference type="PROSITE" id="PS50011">
    <property type="entry name" value="PROTEIN_KINASE_DOM"/>
    <property type="match status" value="1"/>
</dbReference>
<dbReference type="Pfam" id="PF00069">
    <property type="entry name" value="Pkinase"/>
    <property type="match status" value="1"/>
</dbReference>
<evidence type="ECO:0000256" key="2">
    <source>
        <dbReference type="ARBA" id="ARBA00022468"/>
    </source>
</evidence>
<dbReference type="PANTHER" id="PTHR23180">
    <property type="entry name" value="CENTAURIN/ARF"/>
    <property type="match status" value="1"/>
</dbReference>
<feature type="domain" description="Arf-GAP" evidence="30">
    <location>
        <begin position="378"/>
        <end position="500"/>
    </location>
</feature>
<dbReference type="GO" id="GO:0004674">
    <property type="term" value="F:protein serine/threonine kinase activity"/>
    <property type="evidence" value="ECO:0007669"/>
    <property type="project" value="UniProtKB-KW"/>
</dbReference>
<dbReference type="InterPro" id="IPR004148">
    <property type="entry name" value="BAR_dom"/>
</dbReference>
<evidence type="ECO:0000256" key="13">
    <source>
        <dbReference type="ARBA" id="ARBA00022840"/>
    </source>
</evidence>
<reference evidence="31" key="2">
    <citation type="submission" date="2025-08" db="UniProtKB">
        <authorList>
            <consortium name="Ensembl"/>
        </authorList>
    </citation>
    <scope>IDENTIFICATION</scope>
</reference>
<evidence type="ECO:0000256" key="3">
    <source>
        <dbReference type="ARBA" id="ARBA00022499"/>
    </source>
</evidence>
<keyword evidence="11" id="KW-0418">Kinase</keyword>
<dbReference type="SUPFAM" id="SSF57863">
    <property type="entry name" value="ArfGap/RecO-like zinc finger"/>
    <property type="match status" value="1"/>
</dbReference>
<feature type="signal peptide" evidence="27">
    <location>
        <begin position="1"/>
        <end position="17"/>
    </location>
</feature>
<dbReference type="Ensembl" id="ENSNFUT00015025529.1">
    <property type="protein sequence ID" value="ENSNFUP00015024422.1"/>
    <property type="gene ID" value="ENSNFUG00015008239.1"/>
</dbReference>
<dbReference type="CDD" id="cd13250">
    <property type="entry name" value="PH_ACAP"/>
    <property type="match status" value="1"/>
</dbReference>
<evidence type="ECO:0000256" key="14">
    <source>
        <dbReference type="ARBA" id="ARBA00022843"/>
    </source>
</evidence>
<keyword evidence="15" id="KW-0805">Transcription regulation</keyword>
<dbReference type="SUPFAM" id="SSF48403">
    <property type="entry name" value="Ankyrin repeat"/>
    <property type="match status" value="1"/>
</dbReference>
<comment type="function">
    <text evidence="25">GTPase-activating protein for the ADP ribosylation factor family.</text>
</comment>
<dbReference type="SUPFAM" id="SSF56112">
    <property type="entry name" value="Protein kinase-like (PK-like)"/>
    <property type="match status" value="1"/>
</dbReference>
<feature type="compositionally biased region" description="Polar residues" evidence="26">
    <location>
        <begin position="1537"/>
        <end position="1567"/>
    </location>
</feature>
<dbReference type="InterPro" id="IPR038508">
    <property type="entry name" value="ArfGAP_dom_sf"/>
</dbReference>
<comment type="subcellular location">
    <subcellularLocation>
        <location evidence="25">Endosome membrane</location>
        <topology evidence="25">Peripheral membrane protein</topology>
    </subcellularLocation>
    <subcellularLocation>
        <location evidence="1">Nucleus</location>
    </subcellularLocation>
</comment>
<sequence>MFKVCYFSLQLVKLCSGMVEAGKAYISANKLFVNGIRDLSQQCKKDEMVSACLEKCGDSLQEIINYHMILFDQAQRSVKQQLHNFVKEDVRKFKETKKHFDRVREDMEIAQVKNAQAPRNKPHEVEEATSALIITRKCFRHLALDYVLQINVLQAKKKFEILDAMLSFMQAQYSLFQQGYNLLDELDPYMKKLASELDQLVIDSAMEKREMEHKHATIQQRTLVQDFSYDDSKVEFIVDAPNGVVMEGYLFKRASNAFKTWNRRWFSIQNSQLVYQKKLKDSLTVVVEDLRLCSVKPCEDVERRFCFEVVSPFKSCMLQAESEKLRQAWIQAVQASIASAYRESPDTCYIEHLDRTASPSTSSIDSASEPRERGTRGETILQRIQCLPGNQQCCDCGQANPCWASINLGILLCIECSGIHRSLGVHCSKVRSLTLDSWEPELLKLMCELGNSVINHIYEGSYKEQDLKKPLPSSSRQEKEAWIKAKYVERKFLKKLGFTEILINGGRKAERRWSAKKCQRHNSVNTVPKTQRRYRREPSSTSPSTLSIAAAKFRRESLFCPDELDSLFSYFDTGSGPRSLSSDSGLGGSTDGSTDILVFGSVVDSVTEEECEVSEDSSGEAELEVEPETSDPEDVREVDPGALLYKASKVRNLPLMAEALAHGADVNLVNDEDEGKTPLIQAVIGGSLVGCEFLLQNAAEVNQRDARGRGPLHHATYLGHTGQVCLFLKRGATQSDCDEDGQDPLSISVQQANADIVTLLRLARMNDEMRESEGPFGQPDMASQLQVFSSPSVTSSAYSRTKRLKVEHPAWDVSHQLADSGYYQHSSSQAAGSSTSGSNFDPVYHSNQMHPPTAGSREQTVVRAADSTGTLHAPSSSTSSASSTSSSRRIKDAESSSQPCELYPKQYSLKRKSEEVDSSDSVQILEELSAPVVSNRTGGGGGTTTARSIAHSASTTKSSNSHSEGDYQLVQHEILCSMSNSYEVLEFLGRGTFGQVAKCWKRGTNEIVAIKILKNHPSYARQGQIEVSILSRLSTENADEFNFVRSYECFQHKNHTCLVFEMLEQNLYDFLKHSKFSPLLLKCIRPILQQVATALMKLKSLDLIHADLKPENIMLVDPLRQPYRVKVIDFGSASHVSKAVCSTYLQSRYYRAPEIILGLPFCEAIDMWSLGCVIAELFLGWPLYPGASEYDQIRYISQTQGLPAEYLLSAGTKTSRFFNRGPDSSYPLWRLKTPAEHEAEMGIKSKEARKYIFNCLDDMMQVNMTNLEGTDILAEKADRREFIDLLKKMLTLDADKRIMPMKTLNHPFVTMTHLLHFPHSSHVKSCFQNMDICKRRCSAFENGKNMFPSNSTPSAATNLTVTFSSQLNQHNQMTSAGGQSLSLSSNVPLLNYQPGLYQQATINIPGLAQQGVPLQTRPAQLCAQTEPFQQTLIVCPPTIQGLQNTNKPSGYPVRMDNSVPLVAQNQSSQSLHIQPSMLAQPGWPAGTQQILIPSTWQQMPGMPIQNPCQAIVPDSPMDVPVSDSQQASAWRGRHGNQYDSISQQDSGVSSHTATQNHSSGVAHARSQQGKRSKARHADSRARLASSVHPVSTVVQNTSFPGDQSQPIIISDTPSPAVSIITIHSDSEEEDEAKVSVACSGTSQRTNVISCVTVHDSHDSDSSTSSPLSPKTSQPTKALAVIVPCVKVQPIDNSAHRAAVVPDPALPDQIMSSSAKSKKASTQSLSQSGESTTDRHQRAASSKSQPLNLSQVQQSVIPSSHIQSGSSSSLRRQPTYPPPVSSHSSYRLHESTLFSSAPNLYAYPASAALASVSQAVDQMQGGSSRHGRPSGTYSSLALLQKNGSLALGAPTPGQYSNQQQQQQLQLGVQPFQRSTPAYQRKLNQYPPFL</sequence>
<evidence type="ECO:0000256" key="23">
    <source>
        <dbReference type="PROSITE-ProRule" id="PRU00288"/>
    </source>
</evidence>
<feature type="region of interest" description="Disordered" evidence="26">
    <location>
        <begin position="611"/>
        <end position="636"/>
    </location>
</feature>
<dbReference type="InterPro" id="IPR037278">
    <property type="entry name" value="ARFGAP/RecO"/>
</dbReference>
<dbReference type="GeneTree" id="ENSGT00940000156199"/>
<dbReference type="GO" id="GO:0010008">
    <property type="term" value="C:endosome membrane"/>
    <property type="evidence" value="ECO:0007669"/>
    <property type="project" value="UniProtKB-SubCell"/>
</dbReference>
<evidence type="ECO:0000256" key="6">
    <source>
        <dbReference type="ARBA" id="ARBA00022679"/>
    </source>
</evidence>
<feature type="compositionally biased region" description="Low complexity" evidence="26">
    <location>
        <begin position="1661"/>
        <end position="1674"/>
    </location>
</feature>
<evidence type="ECO:0000256" key="25">
    <source>
        <dbReference type="RuleBase" id="RU369028"/>
    </source>
</evidence>
<feature type="region of interest" description="Disordered" evidence="26">
    <location>
        <begin position="514"/>
        <end position="543"/>
    </location>
</feature>
<evidence type="ECO:0000259" key="28">
    <source>
        <dbReference type="PROSITE" id="PS50003"/>
    </source>
</evidence>
<dbReference type="PROSITE" id="PS50297">
    <property type="entry name" value="ANK_REP_REGION"/>
    <property type="match status" value="1"/>
</dbReference>
<evidence type="ECO:0000256" key="21">
    <source>
        <dbReference type="ARBA" id="ARBA00061380"/>
    </source>
</evidence>
<evidence type="ECO:0000256" key="18">
    <source>
        <dbReference type="ARBA" id="ARBA00023242"/>
    </source>
</evidence>
<dbReference type="FunFam" id="1.25.40.20:FF:000020">
    <property type="entry name" value="Arf-GAP with coiled-coil, ANK repeat and PH domain-containing protein 2"/>
    <property type="match status" value="1"/>
</dbReference>
<keyword evidence="2 25" id="KW-0343">GTPase activation</keyword>
<dbReference type="InterPro" id="IPR001849">
    <property type="entry name" value="PH_domain"/>
</dbReference>
<dbReference type="InterPro" id="IPR000719">
    <property type="entry name" value="Prot_kinase_dom"/>
</dbReference>
<dbReference type="CDD" id="cd14211">
    <property type="entry name" value="STKc_HIPK"/>
    <property type="match status" value="1"/>
</dbReference>
<dbReference type="PROSITE" id="PS00107">
    <property type="entry name" value="PROTEIN_KINASE_ATP"/>
    <property type="match status" value="1"/>
</dbReference>
<keyword evidence="4" id="KW-0723">Serine/threonine-protein kinase</keyword>
<feature type="compositionally biased region" description="Low complexity" evidence="26">
    <location>
        <begin position="1754"/>
        <end position="1768"/>
    </location>
</feature>
<feature type="compositionally biased region" description="Low complexity" evidence="26">
    <location>
        <begin position="875"/>
        <end position="887"/>
    </location>
</feature>
<evidence type="ECO:0000256" key="8">
    <source>
        <dbReference type="ARBA" id="ARBA00022737"/>
    </source>
</evidence>
<feature type="repeat" description="ANK" evidence="22">
    <location>
        <begin position="674"/>
        <end position="706"/>
    </location>
</feature>
<reference evidence="31" key="1">
    <citation type="submission" date="2014-08" db="EMBL/GenBank/DDBJ databases">
        <authorList>
            <person name="Senf B."/>
            <person name="Petzold A."/>
            <person name="Downie B.R."/>
            <person name="Koch P."/>
            <person name="Platzer M."/>
        </authorList>
    </citation>
    <scope>NUCLEOTIDE SEQUENCE [LARGE SCALE GENOMIC DNA]</scope>
    <source>
        <strain evidence="31">GRZ</strain>
    </source>
</reference>
<dbReference type="SMART" id="SM00105">
    <property type="entry name" value="ArfGap"/>
    <property type="match status" value="1"/>
</dbReference>
<comment type="domain">
    <text evidence="25">The BAR domain mediates homodimerization, it can neither bind membrane nor impart curvature, but instead requires the neighboring PH domain to achieve these functions.</text>
</comment>
<dbReference type="FunFam" id="1.10.220.150:FF:000007">
    <property type="entry name" value="Arf-GAP with coiled-coil, ANK repeat and PH domain-containing protein 2"/>
    <property type="match status" value="1"/>
</dbReference>
<keyword evidence="18" id="KW-0539">Nucleus</keyword>
<dbReference type="Gene3D" id="3.30.200.20">
    <property type="entry name" value="Phosphorylase Kinase, domain 1"/>
    <property type="match status" value="1"/>
</dbReference>
<proteinExistence type="inferred from homology"/>
<feature type="region of interest" description="Disordered" evidence="26">
    <location>
        <begin position="1505"/>
        <end position="1587"/>
    </location>
</feature>
<feature type="compositionally biased region" description="Low complexity" evidence="26">
    <location>
        <begin position="356"/>
        <end position="367"/>
    </location>
</feature>
<feature type="repeat" description="ANK" evidence="22">
    <location>
        <begin position="707"/>
        <end position="739"/>
    </location>
</feature>
<dbReference type="FunFam" id="1.10.510.10:FF:000029">
    <property type="entry name" value="Homeodomain-interacting protein kinase 2 isoform 1"/>
    <property type="match status" value="1"/>
</dbReference>
<keyword evidence="17" id="KW-0804">Transcription</keyword>
<dbReference type="InterPro" id="IPR002110">
    <property type="entry name" value="Ankyrin_rpt"/>
</dbReference>
<feature type="compositionally biased region" description="Acidic residues" evidence="26">
    <location>
        <begin position="611"/>
        <end position="632"/>
    </location>
</feature>
<dbReference type="InterPro" id="IPR027267">
    <property type="entry name" value="AH/BAR_dom_sf"/>
</dbReference>
<dbReference type="Gene3D" id="1.25.40.20">
    <property type="entry name" value="Ankyrin repeat-containing domain"/>
    <property type="match status" value="1"/>
</dbReference>
<feature type="region of interest" description="Disordered" evidence="26">
    <location>
        <begin position="1701"/>
        <end position="1785"/>
    </location>
</feature>
<evidence type="ECO:0000256" key="7">
    <source>
        <dbReference type="ARBA" id="ARBA00022723"/>
    </source>
</evidence>
<evidence type="ECO:0000256" key="15">
    <source>
        <dbReference type="ARBA" id="ARBA00023015"/>
    </source>
</evidence>
<keyword evidence="27" id="KW-0732">Signal</keyword>
<dbReference type="FunFam" id="2.30.29.30:FF:000026">
    <property type="entry name" value="Arf-GAP with coiled-coil, ANK repeat and PH domain-containing protein 2"/>
    <property type="match status" value="1"/>
</dbReference>
<comment type="domain">
    <text evidence="25">PH domain binds phospholipids including phosphatidic acid, phosphatidylinositol 3-phosphate, phosphatidylinositol 3,5-bisphosphate (PIP2) and phosphatidylinositol 3,4,5-trisphosphate (PIP3). May mediate protein binding to PIP2 or PIP3 containing membranes.</text>
</comment>
<keyword evidence="8 25" id="KW-0677">Repeat</keyword>
<dbReference type="InterPro" id="IPR011009">
    <property type="entry name" value="Kinase-like_dom_sf"/>
</dbReference>
<dbReference type="SUPFAM" id="SSF50729">
    <property type="entry name" value="PH domain-like"/>
    <property type="match status" value="1"/>
</dbReference>
<dbReference type="Pfam" id="PF00169">
    <property type="entry name" value="PH"/>
    <property type="match status" value="1"/>
</dbReference>
<protein>
    <recommendedName>
        <fullName evidence="25">Arf-GAP with coiled-coil, ANK repeat and PH domain-containing protein</fullName>
        <shortName evidence="25">Cnt-b</shortName>
    </recommendedName>
    <alternativeName>
        <fullName evidence="25">Centaurin-beta</fullName>
    </alternativeName>
</protein>
<evidence type="ECO:0000313" key="31">
    <source>
        <dbReference type="Ensembl" id="ENSNFUP00015024422.1"/>
    </source>
</evidence>
<keyword evidence="32" id="KW-1185">Reference proteome</keyword>
<dbReference type="InterPro" id="IPR001164">
    <property type="entry name" value="ArfGAP_dom"/>
</dbReference>
<dbReference type="PROSITE" id="PS00108">
    <property type="entry name" value="PROTEIN_KINASE_ST"/>
    <property type="match status" value="1"/>
</dbReference>
<dbReference type="Gene3D" id="1.10.220.150">
    <property type="entry name" value="Arf GTPase activating protein"/>
    <property type="match status" value="1"/>
</dbReference>
<evidence type="ECO:0000256" key="4">
    <source>
        <dbReference type="ARBA" id="ARBA00022527"/>
    </source>
</evidence>
<comment type="catalytic activity">
    <reaction evidence="19">
        <text>L-threonyl-[protein] + ATP = O-phospho-L-threonyl-[protein] + ADP + H(+)</text>
        <dbReference type="Rhea" id="RHEA:46608"/>
        <dbReference type="Rhea" id="RHEA-COMP:11060"/>
        <dbReference type="Rhea" id="RHEA-COMP:11605"/>
        <dbReference type="ChEBI" id="CHEBI:15378"/>
        <dbReference type="ChEBI" id="CHEBI:30013"/>
        <dbReference type="ChEBI" id="CHEBI:30616"/>
        <dbReference type="ChEBI" id="CHEBI:61977"/>
        <dbReference type="ChEBI" id="CHEBI:456216"/>
        <dbReference type="EC" id="2.7.11.1"/>
    </reaction>
</comment>
<dbReference type="FunFam" id="1.20.1270.60:FF:000025">
    <property type="entry name" value="arf-GAP with coiled-coil, ANK repeat and PH domain-containing protein 2"/>
    <property type="match status" value="1"/>
</dbReference>
<evidence type="ECO:0000256" key="27">
    <source>
        <dbReference type="SAM" id="SignalP"/>
    </source>
</evidence>
<keyword evidence="25" id="KW-0967">Endosome</keyword>
<dbReference type="PRINTS" id="PR00405">
    <property type="entry name" value="REVINTRACTNG"/>
</dbReference>
<dbReference type="PANTHER" id="PTHR23180:SF407">
    <property type="entry name" value="ARF-GAP WITH COILED-COIL, ANK REPEAT AND PH DOMAIN-CONTAINING PROTEIN 3"/>
    <property type="match status" value="1"/>
</dbReference>
<evidence type="ECO:0000256" key="26">
    <source>
        <dbReference type="SAM" id="MobiDB-lite"/>
    </source>
</evidence>
<dbReference type="GO" id="GO:0005654">
    <property type="term" value="C:nucleoplasm"/>
    <property type="evidence" value="ECO:0007669"/>
    <property type="project" value="UniProtKB-ARBA"/>
</dbReference>
<keyword evidence="9 24" id="KW-0547">Nucleotide-binding</keyword>
<feature type="region of interest" description="Disordered" evidence="26">
    <location>
        <begin position="933"/>
        <end position="964"/>
    </location>
</feature>
<comment type="similarity">
    <text evidence="21">Belongs to the protein kinase superfamily. CMGC Ser/Thr protein kinase family. HIPK subfamily.</text>
</comment>
<feature type="region of interest" description="Disordered" evidence="26">
    <location>
        <begin position="822"/>
        <end position="921"/>
    </location>
</feature>
<keyword evidence="10 23" id="KW-0863">Zinc-finger</keyword>
<evidence type="ECO:0000256" key="19">
    <source>
        <dbReference type="ARBA" id="ARBA00047899"/>
    </source>
</evidence>
<feature type="compositionally biased region" description="Low complexity" evidence="26">
    <location>
        <begin position="950"/>
        <end position="962"/>
    </location>
</feature>
<dbReference type="InterPro" id="IPR036770">
    <property type="entry name" value="Ankyrin_rpt-contain_sf"/>
</dbReference>
<evidence type="ECO:0000256" key="12">
    <source>
        <dbReference type="ARBA" id="ARBA00022833"/>
    </source>
</evidence>
<dbReference type="Pfam" id="PF16746">
    <property type="entry name" value="BAR_3"/>
    <property type="match status" value="1"/>
</dbReference>
<keyword evidence="16 22" id="KW-0040">ANK repeat</keyword>
<dbReference type="FunFam" id="3.30.200.20:FF:000022">
    <property type="entry name" value="Homeodomain-interacting protein kinase 2 isoform 1"/>
    <property type="match status" value="1"/>
</dbReference>
<evidence type="ECO:0000256" key="1">
    <source>
        <dbReference type="ARBA" id="ARBA00004123"/>
    </source>
</evidence>
<comment type="activity regulation">
    <text evidence="25">GAP activity stimulated by phosphatidylinositol 4,5-bisphosphate (PIP2) and phosphatidic acid.</text>
</comment>
<dbReference type="PROSITE" id="PS50088">
    <property type="entry name" value="ANK_REPEAT"/>
    <property type="match status" value="2"/>
</dbReference>
<dbReference type="InterPro" id="IPR011993">
    <property type="entry name" value="PH-like_dom_sf"/>
</dbReference>
<dbReference type="Gene3D" id="2.30.29.30">
    <property type="entry name" value="Pleckstrin-homology domain (PH domain)/Phosphotyrosine-binding domain (PTB)"/>
    <property type="match status" value="1"/>
</dbReference>
<evidence type="ECO:0000313" key="32">
    <source>
        <dbReference type="Proteomes" id="UP000694548"/>
    </source>
</evidence>
<feature type="domain" description="PH" evidence="28">
    <location>
        <begin position="243"/>
        <end position="338"/>
    </location>
</feature>
<dbReference type="SUPFAM" id="SSF103657">
    <property type="entry name" value="BAR/IMD domain-like"/>
    <property type="match status" value="1"/>
</dbReference>
<reference evidence="31" key="3">
    <citation type="submission" date="2025-09" db="UniProtKB">
        <authorList>
            <consortium name="Ensembl"/>
        </authorList>
    </citation>
    <scope>IDENTIFICATION</scope>
</reference>
<keyword evidence="14" id="KW-0832">Ubl conjugation</keyword>
<feature type="compositionally biased region" description="Low complexity" evidence="26">
    <location>
        <begin position="826"/>
        <end position="838"/>
    </location>
</feature>
<dbReference type="Gene3D" id="1.10.510.10">
    <property type="entry name" value="Transferase(Phosphotransferase) domain 1"/>
    <property type="match status" value="1"/>
</dbReference>
<evidence type="ECO:0000259" key="30">
    <source>
        <dbReference type="PROSITE" id="PS50115"/>
    </source>
</evidence>
<dbReference type="GO" id="GO:0008270">
    <property type="term" value="F:zinc ion binding"/>
    <property type="evidence" value="ECO:0007669"/>
    <property type="project" value="UniProtKB-KW"/>
</dbReference>
<dbReference type="SMART" id="SM00233">
    <property type="entry name" value="PH"/>
    <property type="match status" value="1"/>
</dbReference>
<feature type="chain" id="PRO_5034960681" description="Arf-GAP with coiled-coil, ANK repeat and PH domain-containing protein" evidence="27">
    <location>
        <begin position="18"/>
        <end position="1888"/>
    </location>
</feature>
<feature type="region of interest" description="Disordered" evidence="26">
    <location>
        <begin position="356"/>
        <end position="376"/>
    </location>
</feature>
<dbReference type="Proteomes" id="UP000694548">
    <property type="component" value="Chromosome sgr02"/>
</dbReference>
<evidence type="ECO:0000256" key="10">
    <source>
        <dbReference type="ARBA" id="ARBA00022771"/>
    </source>
</evidence>
<dbReference type="Pfam" id="PF01412">
    <property type="entry name" value="ArfGap"/>
    <property type="match status" value="1"/>
</dbReference>
<evidence type="ECO:0000256" key="24">
    <source>
        <dbReference type="PROSITE-ProRule" id="PRU10141"/>
    </source>
</evidence>
<keyword evidence="13 24" id="KW-0067">ATP-binding</keyword>
<dbReference type="GO" id="GO:0005096">
    <property type="term" value="F:GTPase activator activity"/>
    <property type="evidence" value="ECO:0007669"/>
    <property type="project" value="UniProtKB-KW"/>
</dbReference>
<keyword evidence="6" id="KW-0808">Transferase</keyword>
<evidence type="ECO:0000256" key="20">
    <source>
        <dbReference type="ARBA" id="ARBA00048679"/>
    </source>
</evidence>
<comment type="catalytic activity">
    <reaction evidence="20">
        <text>L-seryl-[protein] + ATP = O-phospho-L-seryl-[protein] + ADP + H(+)</text>
        <dbReference type="Rhea" id="RHEA:17989"/>
        <dbReference type="Rhea" id="RHEA-COMP:9863"/>
        <dbReference type="Rhea" id="RHEA-COMP:11604"/>
        <dbReference type="ChEBI" id="CHEBI:15378"/>
        <dbReference type="ChEBI" id="CHEBI:29999"/>
        <dbReference type="ChEBI" id="CHEBI:30616"/>
        <dbReference type="ChEBI" id="CHEBI:83421"/>
        <dbReference type="ChEBI" id="CHEBI:456216"/>
        <dbReference type="EC" id="2.7.11.1"/>
    </reaction>
</comment>
<evidence type="ECO:0000256" key="16">
    <source>
        <dbReference type="ARBA" id="ARBA00023043"/>
    </source>
</evidence>
<feature type="binding site" evidence="24">
    <location>
        <position position="1011"/>
    </location>
    <ligand>
        <name>ATP</name>
        <dbReference type="ChEBI" id="CHEBI:30616"/>
    </ligand>
</feature>
<dbReference type="GO" id="GO:0005524">
    <property type="term" value="F:ATP binding"/>
    <property type="evidence" value="ECO:0007669"/>
    <property type="project" value="UniProtKB-UniRule"/>
</dbReference>
<feature type="region of interest" description="Disordered" evidence="26">
    <location>
        <begin position="1653"/>
        <end position="1674"/>
    </location>
</feature>
<organism evidence="31 32">
    <name type="scientific">Nothobranchius furzeri</name>
    <name type="common">Turquoise killifish</name>
    <dbReference type="NCBI Taxonomy" id="105023"/>
    <lineage>
        <taxon>Eukaryota</taxon>
        <taxon>Metazoa</taxon>
        <taxon>Chordata</taxon>
        <taxon>Craniata</taxon>
        <taxon>Vertebrata</taxon>
        <taxon>Euteleostomi</taxon>
        <taxon>Actinopterygii</taxon>
        <taxon>Neopterygii</taxon>
        <taxon>Teleostei</taxon>
        <taxon>Neoteleostei</taxon>
        <taxon>Acanthomorphata</taxon>
        <taxon>Ovalentaria</taxon>
        <taxon>Atherinomorphae</taxon>
        <taxon>Cyprinodontiformes</taxon>
        <taxon>Nothobranchiidae</taxon>
        <taxon>Nothobranchius</taxon>
    </lineage>
</organism>
<name>A0A8C6LY86_NOTFU</name>
<keyword evidence="5" id="KW-0597">Phosphoprotein</keyword>
<accession>A0A8C6LY86</accession>
<gene>
    <name evidence="31" type="primary">ACAP3</name>
    <name evidence="31" type="synonym">LOC107374920</name>
</gene>
<keyword evidence="12 25" id="KW-0862">Zinc</keyword>
<evidence type="ECO:0000259" key="29">
    <source>
        <dbReference type="PROSITE" id="PS50011"/>
    </source>
</evidence>